<proteinExistence type="predicted"/>
<protein>
    <submittedName>
        <fullName evidence="1">Putative portal protein</fullName>
    </submittedName>
</protein>
<dbReference type="EMBL" id="MT143698">
    <property type="protein sequence ID" value="QJB00662.1"/>
    <property type="molecule type" value="Genomic_DNA"/>
</dbReference>
<sequence length="529" mass="58635">MADLVESAETLQNRVSFLEANFQERIAELELQLEERGWERITGDINFQFSRHALTLIVRQARLYFLKNPLIRRAVLTIANYVFGQGLTVEGGHPLVDEVVQEFWADEKNRVELTSAAAMHAREVDLFVESNLFWAFFVNSDGDTRIRTIPFDEIVDVICNPEDAKEPWYYQRNRPTATPDGMPGMSETVLHPDWQYTPKDRPESYHGHSIEWDVPVYHVKSNALNSMKFGVPELYAAHDWAKAYNAFLSDWATIVRSLSRFAWNLSTKGGAGTRGAIKAALDSQLSTGDSYKPAPAAGSVFIDSADSTSLTPIPKTGATVSAEDGRRLLLMVCAATGLPETFFGDVSVGTLATAKSLDRPTELLCLDRQRLWQEIIESICSFVVEAKARAGTLRGLTGQEIEDDWDEMQWVYGLDPEDPSQPLDPYVRVEFPSLVEHDVGASVGALVDAATLRGQMMAGTLDREYLTRKLLVALGETSVEEVMAELFPEGEEESPEAVAEVRAIAESLRAKMAEFVALQTEVSGADGSA</sequence>
<accession>A0A6M3M6V7</accession>
<evidence type="ECO:0000313" key="1">
    <source>
        <dbReference type="EMBL" id="QJB00662.1"/>
    </source>
</evidence>
<organism evidence="1">
    <name type="scientific">viral metagenome</name>
    <dbReference type="NCBI Taxonomy" id="1070528"/>
    <lineage>
        <taxon>unclassified sequences</taxon>
        <taxon>metagenomes</taxon>
        <taxon>organismal metagenomes</taxon>
    </lineage>
</organism>
<name>A0A6M3M6V7_9ZZZZ</name>
<gene>
    <name evidence="1" type="ORF">MM171A00328_0027</name>
</gene>
<dbReference type="AlphaFoldDB" id="A0A6M3M6V7"/>
<reference evidence="1" key="1">
    <citation type="submission" date="2020-03" db="EMBL/GenBank/DDBJ databases">
        <title>The deep terrestrial virosphere.</title>
        <authorList>
            <person name="Holmfeldt K."/>
            <person name="Nilsson E."/>
            <person name="Simone D."/>
            <person name="Lopez-Fernandez M."/>
            <person name="Wu X."/>
            <person name="de Brujin I."/>
            <person name="Lundin D."/>
            <person name="Andersson A."/>
            <person name="Bertilsson S."/>
            <person name="Dopson M."/>
        </authorList>
    </citation>
    <scope>NUCLEOTIDE SEQUENCE</scope>
    <source>
        <strain evidence="1">MM171A00328</strain>
    </source>
</reference>